<dbReference type="AlphaFoldDB" id="X1I527"/>
<sequence length="67" mass="6897">CSGGSHIDLEGFSVNNADINLSGGSHATVNVGGTLDAKLNGGSRVFYVGDPAMGEIDVDWESDITKK</sequence>
<name>X1I527_9ZZZZ</name>
<feature type="domain" description="Putative auto-transporter adhesin head GIN" evidence="1">
    <location>
        <begin position="2"/>
        <end position="51"/>
    </location>
</feature>
<accession>X1I527</accession>
<dbReference type="Pfam" id="PF10988">
    <property type="entry name" value="DUF2807"/>
    <property type="match status" value="1"/>
</dbReference>
<dbReference type="InterPro" id="IPR021255">
    <property type="entry name" value="DUF2807"/>
</dbReference>
<proteinExistence type="predicted"/>
<dbReference type="EMBL" id="BARU01016495">
    <property type="protein sequence ID" value="GAH61199.1"/>
    <property type="molecule type" value="Genomic_DNA"/>
</dbReference>
<feature type="non-terminal residue" evidence="2">
    <location>
        <position position="1"/>
    </location>
</feature>
<reference evidence="2" key="1">
    <citation type="journal article" date="2014" name="Front. Microbiol.">
        <title>High frequency of phylogenetically diverse reductive dehalogenase-homologous genes in deep subseafloor sedimentary metagenomes.</title>
        <authorList>
            <person name="Kawai M."/>
            <person name="Futagami T."/>
            <person name="Toyoda A."/>
            <person name="Takaki Y."/>
            <person name="Nishi S."/>
            <person name="Hori S."/>
            <person name="Arai W."/>
            <person name="Tsubouchi T."/>
            <person name="Morono Y."/>
            <person name="Uchiyama I."/>
            <person name="Ito T."/>
            <person name="Fujiyama A."/>
            <person name="Inagaki F."/>
            <person name="Takami H."/>
        </authorList>
    </citation>
    <scope>NUCLEOTIDE SEQUENCE</scope>
    <source>
        <strain evidence="2">Expedition CK06-06</strain>
    </source>
</reference>
<organism evidence="2">
    <name type="scientific">marine sediment metagenome</name>
    <dbReference type="NCBI Taxonomy" id="412755"/>
    <lineage>
        <taxon>unclassified sequences</taxon>
        <taxon>metagenomes</taxon>
        <taxon>ecological metagenomes</taxon>
    </lineage>
</organism>
<comment type="caution">
    <text evidence="2">The sequence shown here is derived from an EMBL/GenBank/DDBJ whole genome shotgun (WGS) entry which is preliminary data.</text>
</comment>
<protein>
    <recommendedName>
        <fullName evidence="1">Putative auto-transporter adhesin head GIN domain-containing protein</fullName>
    </recommendedName>
</protein>
<gene>
    <name evidence="2" type="ORF">S03H2_27408</name>
</gene>
<dbReference type="Gene3D" id="2.160.20.120">
    <property type="match status" value="1"/>
</dbReference>
<evidence type="ECO:0000259" key="1">
    <source>
        <dbReference type="Pfam" id="PF10988"/>
    </source>
</evidence>
<evidence type="ECO:0000313" key="2">
    <source>
        <dbReference type="EMBL" id="GAH61199.1"/>
    </source>
</evidence>